<dbReference type="InterPro" id="IPR001995">
    <property type="entry name" value="Peptidase_A2_cat"/>
</dbReference>
<keyword evidence="6" id="KW-0378">Hydrolase</keyword>
<reference evidence="10" key="1">
    <citation type="submission" date="2021-02" db="EMBL/GenBank/DDBJ databases">
        <authorList>
            <person name="Nowell W R."/>
        </authorList>
    </citation>
    <scope>NUCLEOTIDE SEQUENCE</scope>
</reference>
<evidence type="ECO:0000259" key="8">
    <source>
        <dbReference type="PROSITE" id="PS50175"/>
    </source>
</evidence>
<evidence type="ECO:0000256" key="2">
    <source>
        <dbReference type="ARBA" id="ARBA00022679"/>
    </source>
</evidence>
<dbReference type="CDD" id="cd22744">
    <property type="entry name" value="OTU"/>
    <property type="match status" value="1"/>
</dbReference>
<dbReference type="EC" id="2.7.7.49" evidence="1"/>
<dbReference type="PROSITE" id="PS50878">
    <property type="entry name" value="RT_POL"/>
    <property type="match status" value="1"/>
</dbReference>
<keyword evidence="7" id="KW-0695">RNA-directed DNA polymerase</keyword>
<dbReference type="PANTHER" id="PTHR37984:SF5">
    <property type="entry name" value="PROTEIN NYNRIN-LIKE"/>
    <property type="match status" value="1"/>
</dbReference>
<dbReference type="SUPFAM" id="SSF56672">
    <property type="entry name" value="DNA/RNA polymerases"/>
    <property type="match status" value="1"/>
</dbReference>
<dbReference type="InterPro" id="IPR043502">
    <property type="entry name" value="DNA/RNA_pol_sf"/>
</dbReference>
<dbReference type="Gene3D" id="3.30.70.270">
    <property type="match status" value="2"/>
</dbReference>
<dbReference type="PROSITE" id="PS50175">
    <property type="entry name" value="ASP_PROT_RETROV"/>
    <property type="match status" value="1"/>
</dbReference>
<dbReference type="GO" id="GO:0004519">
    <property type="term" value="F:endonuclease activity"/>
    <property type="evidence" value="ECO:0007669"/>
    <property type="project" value="UniProtKB-KW"/>
</dbReference>
<dbReference type="EMBL" id="CAJOBS010003877">
    <property type="protein sequence ID" value="CAF4868347.1"/>
    <property type="molecule type" value="Genomic_DNA"/>
</dbReference>
<dbReference type="GO" id="GO:0004190">
    <property type="term" value="F:aspartic-type endopeptidase activity"/>
    <property type="evidence" value="ECO:0007669"/>
    <property type="project" value="InterPro"/>
</dbReference>
<keyword evidence="2" id="KW-0808">Transferase</keyword>
<evidence type="ECO:0000313" key="10">
    <source>
        <dbReference type="EMBL" id="CAF4868347.1"/>
    </source>
</evidence>
<evidence type="ECO:0000259" key="9">
    <source>
        <dbReference type="PROSITE" id="PS50878"/>
    </source>
</evidence>
<dbReference type="CDD" id="cd00303">
    <property type="entry name" value="retropepsin_like"/>
    <property type="match status" value="1"/>
</dbReference>
<dbReference type="GO" id="GO:0006508">
    <property type="term" value="P:proteolysis"/>
    <property type="evidence" value="ECO:0007669"/>
    <property type="project" value="InterPro"/>
</dbReference>
<dbReference type="InterPro" id="IPR019103">
    <property type="entry name" value="Peptidase_aspartic_DDI1-type"/>
</dbReference>
<dbReference type="PANTHER" id="PTHR37984">
    <property type="entry name" value="PROTEIN CBG26694"/>
    <property type="match status" value="1"/>
</dbReference>
<keyword evidence="5" id="KW-0255">Endonuclease</keyword>
<dbReference type="FunFam" id="3.30.70.270:FF:000020">
    <property type="entry name" value="Transposon Tf2-6 polyprotein-like Protein"/>
    <property type="match status" value="1"/>
</dbReference>
<dbReference type="CDD" id="cd01647">
    <property type="entry name" value="RT_LTR"/>
    <property type="match status" value="1"/>
</dbReference>
<feature type="domain" description="Reverse transcriptase" evidence="9">
    <location>
        <begin position="373"/>
        <end position="552"/>
    </location>
</feature>
<evidence type="ECO:0000256" key="7">
    <source>
        <dbReference type="ARBA" id="ARBA00022918"/>
    </source>
</evidence>
<dbReference type="Gene3D" id="2.40.70.10">
    <property type="entry name" value="Acid Proteases"/>
    <property type="match status" value="1"/>
</dbReference>
<organism evidence="10 11">
    <name type="scientific">Rotaria socialis</name>
    <dbReference type="NCBI Taxonomy" id="392032"/>
    <lineage>
        <taxon>Eukaryota</taxon>
        <taxon>Metazoa</taxon>
        <taxon>Spiralia</taxon>
        <taxon>Gnathifera</taxon>
        <taxon>Rotifera</taxon>
        <taxon>Eurotatoria</taxon>
        <taxon>Bdelloidea</taxon>
        <taxon>Philodinida</taxon>
        <taxon>Philodinidae</taxon>
        <taxon>Rotaria</taxon>
    </lineage>
</organism>
<accession>A0A821T4A2</accession>
<dbReference type="InterPro" id="IPR000477">
    <property type="entry name" value="RT_dom"/>
</dbReference>
<proteinExistence type="predicted"/>
<protein>
    <recommendedName>
        <fullName evidence="1">RNA-directed DNA polymerase</fullName>
        <ecNumber evidence="1">2.7.7.49</ecNumber>
    </recommendedName>
</protein>
<dbReference type="GO" id="GO:0003964">
    <property type="term" value="F:RNA-directed DNA polymerase activity"/>
    <property type="evidence" value="ECO:0007669"/>
    <property type="project" value="UniProtKB-KW"/>
</dbReference>
<evidence type="ECO:0000256" key="5">
    <source>
        <dbReference type="ARBA" id="ARBA00022759"/>
    </source>
</evidence>
<dbReference type="Pfam" id="PF09668">
    <property type="entry name" value="Asp_protease"/>
    <property type="match status" value="1"/>
</dbReference>
<dbReference type="Pfam" id="PF00078">
    <property type="entry name" value="RVT_1"/>
    <property type="match status" value="1"/>
</dbReference>
<dbReference type="InterPro" id="IPR043128">
    <property type="entry name" value="Rev_trsase/Diguanyl_cyclase"/>
</dbReference>
<dbReference type="InterPro" id="IPR041373">
    <property type="entry name" value="RT_RNaseH"/>
</dbReference>
<sequence>MIDNHRYKSLIDSGAEICLIDIKNVTKNHNVNNIVDSGINVSGIGGSVKVHGKINLKVNVGNEKTVSQSFVIVDDLANDLLLGADFIRSNNFIIDMANEKLLKRKSKLIQIEPKAVEIIKSCNLNHYDNRLLPNKVDTVIKIPEPKVKLINENISRNKVVNLNLENNSFDIDYTNGEVRLIETVNLKPQCCTNAAFKLDTKFKNKVNVFAVGIFPDKAIINENLMIQSCVINSDCNNLVMPIINCSNNMVQLKAGTIIAFAQKLVDKNNGELAEAGFEWCKKEVNASENIKSESFMEMFRMNEANLTSDQNKKVELLLNKFSKCISLSENDVGKTSTLSHSIKLTRDIAIKQPIRRINGELAEEVETQLQQLSDDGIIRPSNSPWSSCIVPIKKRCGGLRLAIDYRLLNNLTVKDSFPLPNLNDAVYNLHGSVFFSTLDLTRGYYNVPMDEDSIPLTAFSTSRSHWEFIRMPFGLCNAGATFQRLMNLVLRGFSWSQCICYIDDALILGSTFEEHYNNLHDVLTCLAQHGLKIKPQKCFLFRKAVKFLGYEVSQNGIMPDRKNIEGITNFPKPTTVKNVRSFLGIVNFYRLHIPNCSIIQKPLSALTGKNKILVWNDDAEKAFLKLKQLLVSPQLLAYPDYNSIEPLEVHVDSSLTGAGAVLSQKQLGVVRPIAFISTSWGVTEQNYASTARELAGLRWAVKKLAPFLRGREFIIHTDNQPLIFLSNTKCVSQRLARTLEDLSDFNFKVKWIPGHSNIVADALSRMHETNLDSPRAKESLNILGESLVEVKMDGGGDSLVNALSFWLTGNFSDSLNLRQKLVTELMNNNKLYGLELNKVGKFELRIMLQEGINLIPEAIKAFSNLFNCKVIVFEKRRHPIEFGDDSLPKICYLNSQNSLHYNLLLENNLNSKQLNSPEPIILPEGRVESVVKNVEVSVQNKIKLTFNKWTHEEIKIMQRSNDQLKFLRNIIMAYPPGEA</sequence>
<gene>
    <name evidence="10" type="ORF">TOA249_LOCUS28283</name>
</gene>
<feature type="domain" description="Peptidase A2" evidence="8">
    <location>
        <begin position="7"/>
        <end position="86"/>
    </location>
</feature>
<comment type="caution">
    <text evidence="10">The sequence shown here is derived from an EMBL/GenBank/DDBJ whole genome shotgun (WGS) entry which is preliminary data.</text>
</comment>
<keyword evidence="3" id="KW-0548">Nucleotidyltransferase</keyword>
<dbReference type="InterPro" id="IPR050951">
    <property type="entry name" value="Retrovirus_Pol_polyprotein"/>
</dbReference>
<evidence type="ECO:0000256" key="3">
    <source>
        <dbReference type="ARBA" id="ARBA00022695"/>
    </source>
</evidence>
<dbReference type="AlphaFoldDB" id="A0A821T4A2"/>
<dbReference type="InterPro" id="IPR021109">
    <property type="entry name" value="Peptidase_aspartic_dom_sf"/>
</dbReference>
<evidence type="ECO:0000313" key="11">
    <source>
        <dbReference type="Proteomes" id="UP000663838"/>
    </source>
</evidence>
<evidence type="ECO:0000256" key="6">
    <source>
        <dbReference type="ARBA" id="ARBA00022801"/>
    </source>
</evidence>
<dbReference type="Pfam" id="PF17917">
    <property type="entry name" value="RT_RNaseH"/>
    <property type="match status" value="1"/>
</dbReference>
<dbReference type="Gene3D" id="3.10.10.10">
    <property type="entry name" value="HIV Type 1 Reverse Transcriptase, subunit A, domain 1"/>
    <property type="match status" value="1"/>
</dbReference>
<dbReference type="SUPFAM" id="SSF50630">
    <property type="entry name" value="Acid proteases"/>
    <property type="match status" value="1"/>
</dbReference>
<dbReference type="CDD" id="cd09274">
    <property type="entry name" value="RNase_HI_RT_Ty3"/>
    <property type="match status" value="1"/>
</dbReference>
<name>A0A821T4A2_9BILA</name>
<dbReference type="Proteomes" id="UP000663838">
    <property type="component" value="Unassembled WGS sequence"/>
</dbReference>
<evidence type="ECO:0000256" key="4">
    <source>
        <dbReference type="ARBA" id="ARBA00022722"/>
    </source>
</evidence>
<keyword evidence="4" id="KW-0540">Nuclease</keyword>
<evidence type="ECO:0000256" key="1">
    <source>
        <dbReference type="ARBA" id="ARBA00012493"/>
    </source>
</evidence>
<dbReference type="Gene3D" id="3.10.20.370">
    <property type="match status" value="1"/>
</dbReference>